<feature type="compositionally biased region" description="Polar residues" evidence="5">
    <location>
        <begin position="309"/>
        <end position="318"/>
    </location>
</feature>
<evidence type="ECO:0000256" key="5">
    <source>
        <dbReference type="SAM" id="MobiDB-lite"/>
    </source>
</evidence>
<feature type="transmembrane region" description="Helical" evidence="6">
    <location>
        <begin position="102"/>
        <end position="123"/>
    </location>
</feature>
<evidence type="ECO:0000256" key="1">
    <source>
        <dbReference type="ARBA" id="ARBA00004141"/>
    </source>
</evidence>
<feature type="compositionally biased region" description="Polar residues" evidence="5">
    <location>
        <begin position="286"/>
        <end position="299"/>
    </location>
</feature>
<name>A0AAE0YHA8_9GAST</name>
<feature type="transmembrane region" description="Helical" evidence="6">
    <location>
        <begin position="37"/>
        <end position="61"/>
    </location>
</feature>
<evidence type="ECO:0000256" key="2">
    <source>
        <dbReference type="ARBA" id="ARBA00022692"/>
    </source>
</evidence>
<dbReference type="Gene3D" id="1.20.140.150">
    <property type="match status" value="1"/>
</dbReference>
<protein>
    <recommendedName>
        <fullName evidence="9">Transmembrane protein</fullName>
    </recommendedName>
</protein>
<feature type="transmembrane region" description="Helical" evidence="6">
    <location>
        <begin position="176"/>
        <end position="201"/>
    </location>
</feature>
<dbReference type="AlphaFoldDB" id="A0AAE0YHA8"/>
<keyword evidence="8" id="KW-1185">Reference proteome</keyword>
<sequence>MRVHTKPTIQIYRLNTHQNNSQANMGMWQERSLIYKVGYAGANLATLMFIVAFCAPSWAVFKLSPNSGHHHEQSLGLWQVCTKSLSLCTLAVQSENPGWLKAVRALECIAMFFAVASCFIGLYSNCILKAQITSNIFNKNMETSAIVAVAFASFGLIMFASQIQKYYTPYSSDAGHIWWGFVLACAATAVLGLSATLMLMAHKLRLLTDLRRDQGGQFAHRQFSNSSFFSNVRLPDYSESGQDLRSGEAREHGQGLAVCPMPPAYETVVNCGDPDAEREEAPPPSYSQVVISQFGSSPPTALPSHIHLDTNTPTPCEQ</sequence>
<evidence type="ECO:0000256" key="4">
    <source>
        <dbReference type="ARBA" id="ARBA00023136"/>
    </source>
</evidence>
<evidence type="ECO:0008006" key="9">
    <source>
        <dbReference type="Google" id="ProtNLM"/>
    </source>
</evidence>
<dbReference type="PANTHER" id="PTHR10671">
    <property type="entry name" value="EPITHELIAL MEMBRANE PROTEIN-RELATED"/>
    <property type="match status" value="1"/>
</dbReference>
<comment type="caution">
    <text evidence="7">The sequence shown here is derived from an EMBL/GenBank/DDBJ whole genome shotgun (WGS) entry which is preliminary data.</text>
</comment>
<dbReference type="EMBL" id="JAWDGP010006235">
    <property type="protein sequence ID" value="KAK3745217.1"/>
    <property type="molecule type" value="Genomic_DNA"/>
</dbReference>
<keyword evidence="3 6" id="KW-1133">Transmembrane helix</keyword>
<comment type="subcellular location">
    <subcellularLocation>
        <location evidence="1">Membrane</location>
        <topology evidence="1">Multi-pass membrane protein</topology>
    </subcellularLocation>
</comment>
<accession>A0AAE0YHA8</accession>
<feature type="region of interest" description="Disordered" evidence="5">
    <location>
        <begin position="271"/>
        <end position="318"/>
    </location>
</feature>
<dbReference type="Proteomes" id="UP001283361">
    <property type="component" value="Unassembled WGS sequence"/>
</dbReference>
<keyword evidence="4 6" id="KW-0472">Membrane</keyword>
<organism evidence="7 8">
    <name type="scientific">Elysia crispata</name>
    <name type="common">lettuce slug</name>
    <dbReference type="NCBI Taxonomy" id="231223"/>
    <lineage>
        <taxon>Eukaryota</taxon>
        <taxon>Metazoa</taxon>
        <taxon>Spiralia</taxon>
        <taxon>Lophotrochozoa</taxon>
        <taxon>Mollusca</taxon>
        <taxon>Gastropoda</taxon>
        <taxon>Heterobranchia</taxon>
        <taxon>Euthyneura</taxon>
        <taxon>Panpulmonata</taxon>
        <taxon>Sacoglossa</taxon>
        <taxon>Placobranchoidea</taxon>
        <taxon>Plakobranchidae</taxon>
        <taxon>Elysia</taxon>
    </lineage>
</organism>
<dbReference type="PANTHER" id="PTHR10671:SF108">
    <property type="entry name" value="CLAUDIN FAMILY PROTEIN-RELATED"/>
    <property type="match status" value="1"/>
</dbReference>
<keyword evidence="2 6" id="KW-0812">Transmembrane</keyword>
<evidence type="ECO:0000256" key="3">
    <source>
        <dbReference type="ARBA" id="ARBA00022989"/>
    </source>
</evidence>
<evidence type="ECO:0000313" key="8">
    <source>
        <dbReference type="Proteomes" id="UP001283361"/>
    </source>
</evidence>
<gene>
    <name evidence="7" type="ORF">RRG08_048321</name>
</gene>
<dbReference type="GO" id="GO:0005886">
    <property type="term" value="C:plasma membrane"/>
    <property type="evidence" value="ECO:0007669"/>
    <property type="project" value="TreeGrafter"/>
</dbReference>
<evidence type="ECO:0000256" key="6">
    <source>
        <dbReference type="SAM" id="Phobius"/>
    </source>
</evidence>
<evidence type="ECO:0000313" key="7">
    <source>
        <dbReference type="EMBL" id="KAK3745217.1"/>
    </source>
</evidence>
<reference evidence="7" key="1">
    <citation type="journal article" date="2023" name="G3 (Bethesda)">
        <title>A reference genome for the long-term kleptoplast-retaining sea slug Elysia crispata morphotype clarki.</title>
        <authorList>
            <person name="Eastman K.E."/>
            <person name="Pendleton A.L."/>
            <person name="Shaikh M.A."/>
            <person name="Suttiyut T."/>
            <person name="Ogas R."/>
            <person name="Tomko P."/>
            <person name="Gavelis G."/>
            <person name="Widhalm J.R."/>
            <person name="Wisecaver J.H."/>
        </authorList>
    </citation>
    <scope>NUCLEOTIDE SEQUENCE</scope>
    <source>
        <strain evidence="7">ECLA1</strain>
    </source>
</reference>
<feature type="transmembrane region" description="Helical" evidence="6">
    <location>
        <begin position="144"/>
        <end position="164"/>
    </location>
</feature>
<dbReference type="InterPro" id="IPR050579">
    <property type="entry name" value="PMP-22/EMP/MP20-like"/>
</dbReference>
<proteinExistence type="predicted"/>